<keyword evidence="3" id="KW-1185">Reference proteome</keyword>
<name>Q2JAX1_FRACC</name>
<organism evidence="2 3">
    <name type="scientific">Frankia casuarinae (strain DSM 45818 / CECT 9043 / HFP020203 / CcI3)</name>
    <dbReference type="NCBI Taxonomy" id="106370"/>
    <lineage>
        <taxon>Bacteria</taxon>
        <taxon>Bacillati</taxon>
        <taxon>Actinomycetota</taxon>
        <taxon>Actinomycetes</taxon>
        <taxon>Frankiales</taxon>
        <taxon>Frankiaceae</taxon>
        <taxon>Frankia</taxon>
    </lineage>
</organism>
<evidence type="ECO:0000313" key="2">
    <source>
        <dbReference type="EMBL" id="ABD11571.1"/>
    </source>
</evidence>
<gene>
    <name evidence="2" type="ordered locus">Francci3_2202</name>
</gene>
<evidence type="ECO:0000313" key="3">
    <source>
        <dbReference type="Proteomes" id="UP000001937"/>
    </source>
</evidence>
<evidence type="ECO:0000256" key="1">
    <source>
        <dbReference type="SAM" id="MobiDB-lite"/>
    </source>
</evidence>
<feature type="region of interest" description="Disordered" evidence="1">
    <location>
        <begin position="1"/>
        <end position="46"/>
    </location>
</feature>
<dbReference type="EMBL" id="CP000249">
    <property type="protein sequence ID" value="ABD11571.1"/>
    <property type="molecule type" value="Genomic_DNA"/>
</dbReference>
<dbReference type="AlphaFoldDB" id="Q2JAX1"/>
<dbReference type="HOGENOM" id="CLU_1632978_0_0_11"/>
<dbReference type="KEGG" id="fra:Francci3_2202"/>
<sequence>MPTFQSGEDVSRQPGTPAVRDGGSMTDDDDDWAPPPVPHGDGDPIAAAGEALNEAETALRTYAWIPDADEVDAAAAILHQLDSGQHRPDAPARYLVHRALDETYPQLIAWRPRPLYLYAAVKTVQLLAAAPPTQERDDATLVAWDRLTVLLRVVSATAGGSS</sequence>
<protein>
    <submittedName>
        <fullName evidence="2">Uncharacterized protein</fullName>
    </submittedName>
</protein>
<dbReference type="Proteomes" id="UP000001937">
    <property type="component" value="Chromosome"/>
</dbReference>
<reference evidence="2 3" key="1">
    <citation type="journal article" date="2007" name="Genome Res.">
        <title>Genome characteristics of facultatively symbiotic Frankia sp. strains reflect host range and host plant biogeography.</title>
        <authorList>
            <person name="Normand P."/>
            <person name="Lapierre P."/>
            <person name="Tisa L.S."/>
            <person name="Gogarten J.P."/>
            <person name="Alloisio N."/>
            <person name="Bagnarol E."/>
            <person name="Bassi C.A."/>
            <person name="Berry A.M."/>
            <person name="Bickhart D.M."/>
            <person name="Choisne N."/>
            <person name="Couloux A."/>
            <person name="Cournoyer B."/>
            <person name="Cruveiller S."/>
            <person name="Daubin V."/>
            <person name="Demange N."/>
            <person name="Francino M.P."/>
            <person name="Goltsman E."/>
            <person name="Huang Y."/>
            <person name="Kopp O.R."/>
            <person name="Labarre L."/>
            <person name="Lapidus A."/>
            <person name="Lavire C."/>
            <person name="Marechal J."/>
            <person name="Martinez M."/>
            <person name="Mastronunzio J.E."/>
            <person name="Mullin B.C."/>
            <person name="Niemann J."/>
            <person name="Pujic P."/>
            <person name="Rawnsley T."/>
            <person name="Rouy Z."/>
            <person name="Schenowitz C."/>
            <person name="Sellstedt A."/>
            <person name="Tavares F."/>
            <person name="Tomkins J.P."/>
            <person name="Vallenet D."/>
            <person name="Valverde C."/>
            <person name="Wall L.G."/>
            <person name="Wang Y."/>
            <person name="Medigue C."/>
            <person name="Benson D.R."/>
        </authorList>
    </citation>
    <scope>NUCLEOTIDE SEQUENCE [LARGE SCALE GENOMIC DNA]</scope>
    <source>
        <strain evidence="3">DSM 45818 / CECT 9043 / CcI3</strain>
    </source>
</reference>
<proteinExistence type="predicted"/>
<accession>Q2JAX1</accession>